<sequence length="73" mass="8306">MFGLHLYKTLKYPSPSDVLLGGTPVEAWSTPRALQHCDLDRIKGFPMPYTPSMYLSVWTNSVLWNAMIHPLLT</sequence>
<name>A0AAN8Q9L0_9TELE</name>
<comment type="caution">
    <text evidence="1">The sequence shown here is derived from an EMBL/GenBank/DDBJ whole genome shotgun (WGS) entry which is preliminary data.</text>
</comment>
<protein>
    <submittedName>
        <fullName evidence="1">Uncharacterized protein</fullName>
    </submittedName>
</protein>
<organism evidence="1 2">
    <name type="scientific">Coregonus suidteri</name>
    <dbReference type="NCBI Taxonomy" id="861788"/>
    <lineage>
        <taxon>Eukaryota</taxon>
        <taxon>Metazoa</taxon>
        <taxon>Chordata</taxon>
        <taxon>Craniata</taxon>
        <taxon>Vertebrata</taxon>
        <taxon>Euteleostomi</taxon>
        <taxon>Actinopterygii</taxon>
        <taxon>Neopterygii</taxon>
        <taxon>Teleostei</taxon>
        <taxon>Protacanthopterygii</taxon>
        <taxon>Salmoniformes</taxon>
        <taxon>Salmonidae</taxon>
        <taxon>Coregoninae</taxon>
        <taxon>Coregonus</taxon>
    </lineage>
</organism>
<evidence type="ECO:0000313" key="2">
    <source>
        <dbReference type="Proteomes" id="UP001356427"/>
    </source>
</evidence>
<accession>A0AAN8Q9L0</accession>
<evidence type="ECO:0000313" key="1">
    <source>
        <dbReference type="EMBL" id="KAK6296599.1"/>
    </source>
</evidence>
<proteinExistence type="predicted"/>
<dbReference type="AlphaFoldDB" id="A0AAN8Q9L0"/>
<gene>
    <name evidence="1" type="ORF">J4Q44_G00327410</name>
</gene>
<reference evidence="1 2" key="1">
    <citation type="submission" date="2021-04" db="EMBL/GenBank/DDBJ databases">
        <authorList>
            <person name="De Guttry C."/>
            <person name="Zahm M."/>
            <person name="Klopp C."/>
            <person name="Cabau C."/>
            <person name="Louis A."/>
            <person name="Berthelot C."/>
            <person name="Parey E."/>
            <person name="Roest Crollius H."/>
            <person name="Montfort J."/>
            <person name="Robinson-Rechavi M."/>
            <person name="Bucao C."/>
            <person name="Bouchez O."/>
            <person name="Gislard M."/>
            <person name="Lluch J."/>
            <person name="Milhes M."/>
            <person name="Lampietro C."/>
            <person name="Lopez Roques C."/>
            <person name="Donnadieu C."/>
            <person name="Braasch I."/>
            <person name="Desvignes T."/>
            <person name="Postlethwait J."/>
            <person name="Bobe J."/>
            <person name="Wedekind C."/>
            <person name="Guiguen Y."/>
        </authorList>
    </citation>
    <scope>NUCLEOTIDE SEQUENCE [LARGE SCALE GENOMIC DNA]</scope>
    <source>
        <strain evidence="1">Cs_M1</strain>
        <tissue evidence="1">Blood</tissue>
    </source>
</reference>
<keyword evidence="2" id="KW-1185">Reference proteome</keyword>
<dbReference type="Proteomes" id="UP001356427">
    <property type="component" value="Unassembled WGS sequence"/>
</dbReference>
<dbReference type="EMBL" id="JAGTTL010000032">
    <property type="protein sequence ID" value="KAK6296599.1"/>
    <property type="molecule type" value="Genomic_DNA"/>
</dbReference>